<reference evidence="2" key="2">
    <citation type="submission" date="2013-04" db="UniProtKB">
        <authorList>
            <consortium name="EnsemblPlants"/>
        </authorList>
    </citation>
    <scope>IDENTIFICATION</scope>
</reference>
<feature type="region of interest" description="Disordered" evidence="1">
    <location>
        <begin position="1"/>
        <end position="64"/>
    </location>
</feature>
<dbReference type="AlphaFoldDB" id="J3MSE9"/>
<dbReference type="Gramene" id="OB08G20280.1">
    <property type="protein sequence ID" value="OB08G20280.1"/>
    <property type="gene ID" value="OB08G20280"/>
</dbReference>
<dbReference type="EnsemblPlants" id="OB08G20280.1">
    <property type="protein sequence ID" value="OB08G20280.1"/>
    <property type="gene ID" value="OB08G20280"/>
</dbReference>
<sequence length="64" mass="6644">MPKNKSKASSEPVTPTNDRAPKGPKNGQKMKTDGKPTSSGDKPTATAPSTSVPPTNDKAPRGRN</sequence>
<dbReference type="Proteomes" id="UP000006038">
    <property type="component" value="Chromosome 8"/>
</dbReference>
<accession>J3MSE9</accession>
<evidence type="ECO:0000256" key="1">
    <source>
        <dbReference type="SAM" id="MobiDB-lite"/>
    </source>
</evidence>
<feature type="compositionally biased region" description="Polar residues" evidence="1">
    <location>
        <begin position="7"/>
        <end position="17"/>
    </location>
</feature>
<organism evidence="2">
    <name type="scientific">Oryza brachyantha</name>
    <name type="common">malo sina</name>
    <dbReference type="NCBI Taxonomy" id="4533"/>
    <lineage>
        <taxon>Eukaryota</taxon>
        <taxon>Viridiplantae</taxon>
        <taxon>Streptophyta</taxon>
        <taxon>Embryophyta</taxon>
        <taxon>Tracheophyta</taxon>
        <taxon>Spermatophyta</taxon>
        <taxon>Magnoliopsida</taxon>
        <taxon>Liliopsida</taxon>
        <taxon>Poales</taxon>
        <taxon>Poaceae</taxon>
        <taxon>BOP clade</taxon>
        <taxon>Oryzoideae</taxon>
        <taxon>Oryzeae</taxon>
        <taxon>Oryzinae</taxon>
        <taxon>Oryza</taxon>
    </lineage>
</organism>
<keyword evidence="3" id="KW-1185">Reference proteome</keyword>
<proteinExistence type="predicted"/>
<reference evidence="2" key="1">
    <citation type="journal article" date="2013" name="Nat. Commun.">
        <title>Whole-genome sequencing of Oryza brachyantha reveals mechanisms underlying Oryza genome evolution.</title>
        <authorList>
            <person name="Chen J."/>
            <person name="Huang Q."/>
            <person name="Gao D."/>
            <person name="Wang J."/>
            <person name="Lang Y."/>
            <person name="Liu T."/>
            <person name="Li B."/>
            <person name="Bai Z."/>
            <person name="Luis Goicoechea J."/>
            <person name="Liang C."/>
            <person name="Chen C."/>
            <person name="Zhang W."/>
            <person name="Sun S."/>
            <person name="Liao Y."/>
            <person name="Zhang X."/>
            <person name="Yang L."/>
            <person name="Song C."/>
            <person name="Wang M."/>
            <person name="Shi J."/>
            <person name="Liu G."/>
            <person name="Liu J."/>
            <person name="Zhou H."/>
            <person name="Zhou W."/>
            <person name="Yu Q."/>
            <person name="An N."/>
            <person name="Chen Y."/>
            <person name="Cai Q."/>
            <person name="Wang B."/>
            <person name="Liu B."/>
            <person name="Min J."/>
            <person name="Huang Y."/>
            <person name="Wu H."/>
            <person name="Li Z."/>
            <person name="Zhang Y."/>
            <person name="Yin Y."/>
            <person name="Song W."/>
            <person name="Jiang J."/>
            <person name="Jackson S.A."/>
            <person name="Wing R.A."/>
            <person name="Wang J."/>
            <person name="Chen M."/>
        </authorList>
    </citation>
    <scope>NUCLEOTIDE SEQUENCE [LARGE SCALE GENOMIC DNA]</scope>
    <source>
        <strain evidence="2">cv. IRGC 101232</strain>
    </source>
</reference>
<dbReference type="HOGENOM" id="CLU_200001_0_0_1"/>
<evidence type="ECO:0000313" key="3">
    <source>
        <dbReference type="Proteomes" id="UP000006038"/>
    </source>
</evidence>
<feature type="compositionally biased region" description="Low complexity" evidence="1">
    <location>
        <begin position="43"/>
        <end position="55"/>
    </location>
</feature>
<name>J3MSE9_ORYBR</name>
<protein>
    <submittedName>
        <fullName evidence="2">Uncharacterized protein</fullName>
    </submittedName>
</protein>
<evidence type="ECO:0000313" key="2">
    <source>
        <dbReference type="EnsemblPlants" id="OB08G20280.1"/>
    </source>
</evidence>